<gene>
    <name evidence="1" type="ORF">KT71_003846</name>
</gene>
<organism evidence="1 2">
    <name type="scientific">Congregibacter litoralis KT71</name>
    <dbReference type="NCBI Taxonomy" id="314285"/>
    <lineage>
        <taxon>Bacteria</taxon>
        <taxon>Pseudomonadati</taxon>
        <taxon>Pseudomonadota</taxon>
        <taxon>Gammaproteobacteria</taxon>
        <taxon>Cellvibrionales</taxon>
        <taxon>Halieaceae</taxon>
        <taxon>Congregibacter</taxon>
    </lineage>
</organism>
<evidence type="ECO:0000313" key="2">
    <source>
        <dbReference type="Proteomes" id="UP000019205"/>
    </source>
</evidence>
<proteinExistence type="predicted"/>
<comment type="caution">
    <text evidence="1">The sequence shown here is derived from an EMBL/GenBank/DDBJ whole genome shotgun (WGS) entry which is preliminary data.</text>
</comment>
<dbReference type="eggNOG" id="COG2801">
    <property type="taxonomic scope" value="Bacteria"/>
</dbReference>
<dbReference type="HOGENOM" id="CLU_064679_1_1_6"/>
<dbReference type="Proteomes" id="UP000019205">
    <property type="component" value="Chromosome"/>
</dbReference>
<dbReference type="STRING" id="314285.KT71_003846"/>
<reference evidence="1 2" key="2">
    <citation type="journal article" date="2009" name="PLoS ONE">
        <title>The photosynthetic apparatus and its regulation in the aerobic gammaproteobacterium Congregibacter litoralis gen. nov., sp. nov.</title>
        <authorList>
            <person name="Spring S."/>
            <person name="Lunsdorf H."/>
            <person name="Fuchs B.M."/>
            <person name="Tindall B.J."/>
        </authorList>
    </citation>
    <scope>NUCLEOTIDE SEQUENCE [LARGE SCALE GENOMIC DNA]</scope>
    <source>
        <strain evidence="1">KT71</strain>
    </source>
</reference>
<sequence length="211" mass="24862">MPFFILAVMFLRSVFKSRRQLLLENLALRQQVTMLRKSVKRPRATVADKLFWILFSRYVDGWRTVLHGLHPDTVVRWHRQGFRFYWRWKSRGPKPGRPAMDGGLRKLIREMQAINMGWGAPRIHGELLKLGIEISQATVSKYMVRQKKSPSQTWRTFLANHSECLAAIDFFTVPTAGFRVLYVFIVLSHDRRQVVHFNVTEHPTARRGYRN</sequence>
<dbReference type="RefSeq" id="WP_023660359.1">
    <property type="nucleotide sequence ID" value="NZ_CM002299.1"/>
</dbReference>
<dbReference type="AlphaFoldDB" id="V7HUT1"/>
<reference evidence="1 2" key="1">
    <citation type="journal article" date="2007" name="Proc. Natl. Acad. Sci. U.S.A.">
        <title>Characterization of a marine gammaproteobacterium capable of aerobic anoxygenic photosynthesis.</title>
        <authorList>
            <person name="Fuchs B.M."/>
            <person name="Spring S."/>
            <person name="Teeling H."/>
            <person name="Quast C."/>
            <person name="Wulf J."/>
            <person name="Schattenhofer M."/>
            <person name="Yan S."/>
            <person name="Ferriera S."/>
            <person name="Johnson J."/>
            <person name="Glockner F.O."/>
            <person name="Amann R."/>
        </authorList>
    </citation>
    <scope>NUCLEOTIDE SEQUENCE [LARGE SCALE GENOMIC DNA]</scope>
    <source>
        <strain evidence="1">KT71</strain>
    </source>
</reference>
<protein>
    <submittedName>
        <fullName evidence="1">Uncharacterized protein</fullName>
    </submittedName>
</protein>
<evidence type="ECO:0000313" key="1">
    <source>
        <dbReference type="EMBL" id="ESZ89329.1"/>
    </source>
</evidence>
<accession>V7HUT1</accession>
<keyword evidence="2" id="KW-1185">Reference proteome</keyword>
<dbReference type="OrthoDB" id="9816028at2"/>
<dbReference type="EMBL" id="AAOA02000004">
    <property type="protein sequence ID" value="ESZ89329.1"/>
    <property type="molecule type" value="Genomic_DNA"/>
</dbReference>
<name>V7HUT1_9GAMM</name>